<dbReference type="CDD" id="cd00093">
    <property type="entry name" value="HTH_XRE"/>
    <property type="match status" value="1"/>
</dbReference>
<dbReference type="RefSeq" id="WP_373284465.1">
    <property type="nucleotide sequence ID" value="NZ_BMFV01000035.1"/>
</dbReference>
<dbReference type="SMART" id="SM00530">
    <property type="entry name" value="HTH_XRE"/>
    <property type="match status" value="1"/>
</dbReference>
<dbReference type="SUPFAM" id="SSF47413">
    <property type="entry name" value="lambda repressor-like DNA-binding domains"/>
    <property type="match status" value="1"/>
</dbReference>
<evidence type="ECO:0000259" key="1">
    <source>
        <dbReference type="PROSITE" id="PS50943"/>
    </source>
</evidence>
<dbReference type="Gene3D" id="1.10.260.40">
    <property type="entry name" value="lambda repressor-like DNA-binding domains"/>
    <property type="match status" value="1"/>
</dbReference>
<dbReference type="InterPro" id="IPR010982">
    <property type="entry name" value="Lambda_DNA-bd_dom_sf"/>
</dbReference>
<comment type="caution">
    <text evidence="2">The sequence shown here is derived from an EMBL/GenBank/DDBJ whole genome shotgun (WGS) entry which is preliminary data.</text>
</comment>
<evidence type="ECO:0000313" key="2">
    <source>
        <dbReference type="EMBL" id="GGH86824.1"/>
    </source>
</evidence>
<protein>
    <submittedName>
        <fullName evidence="2">Putative HTH-type transcriptional regulator YqaF</fullName>
    </submittedName>
</protein>
<sequence>MKNHWLVMQRNNKEYTQAQVARLSGIERSYYTKIENGTMPSVKVAQRIAKVLNFDWTLFFVENRDKTSRKQKRPFE</sequence>
<name>A0A8J2ZZY4_9BACL</name>
<dbReference type="InterPro" id="IPR001387">
    <property type="entry name" value="Cro/C1-type_HTH"/>
</dbReference>
<dbReference type="Proteomes" id="UP000656813">
    <property type="component" value="Unassembled WGS sequence"/>
</dbReference>
<organism evidence="2 3">
    <name type="scientific">Pullulanibacillus pueri</name>
    <dbReference type="NCBI Taxonomy" id="1437324"/>
    <lineage>
        <taxon>Bacteria</taxon>
        <taxon>Bacillati</taxon>
        <taxon>Bacillota</taxon>
        <taxon>Bacilli</taxon>
        <taxon>Bacillales</taxon>
        <taxon>Sporolactobacillaceae</taxon>
        <taxon>Pullulanibacillus</taxon>
    </lineage>
</organism>
<dbReference type="EMBL" id="BMFV01000035">
    <property type="protein sequence ID" value="GGH86824.1"/>
    <property type="molecule type" value="Genomic_DNA"/>
</dbReference>
<accession>A0A8J2ZZY4</accession>
<keyword evidence="3" id="KW-1185">Reference proteome</keyword>
<dbReference type="AlphaFoldDB" id="A0A8J2ZZY4"/>
<dbReference type="GO" id="GO:0003677">
    <property type="term" value="F:DNA binding"/>
    <property type="evidence" value="ECO:0007669"/>
    <property type="project" value="InterPro"/>
</dbReference>
<reference evidence="2" key="2">
    <citation type="submission" date="2020-09" db="EMBL/GenBank/DDBJ databases">
        <authorList>
            <person name="Sun Q."/>
            <person name="Zhou Y."/>
        </authorList>
    </citation>
    <scope>NUCLEOTIDE SEQUENCE</scope>
    <source>
        <strain evidence="2">CGMCC 1.12777</strain>
    </source>
</reference>
<reference evidence="2" key="1">
    <citation type="journal article" date="2014" name="Int. J. Syst. Evol. Microbiol.">
        <title>Complete genome sequence of Corynebacterium casei LMG S-19264T (=DSM 44701T), isolated from a smear-ripened cheese.</title>
        <authorList>
            <consortium name="US DOE Joint Genome Institute (JGI-PGF)"/>
            <person name="Walter F."/>
            <person name="Albersmeier A."/>
            <person name="Kalinowski J."/>
            <person name="Ruckert C."/>
        </authorList>
    </citation>
    <scope>NUCLEOTIDE SEQUENCE</scope>
    <source>
        <strain evidence="2">CGMCC 1.12777</strain>
    </source>
</reference>
<dbReference type="PROSITE" id="PS50943">
    <property type="entry name" value="HTH_CROC1"/>
    <property type="match status" value="1"/>
</dbReference>
<dbReference type="Pfam" id="PF01381">
    <property type="entry name" value="HTH_3"/>
    <property type="match status" value="1"/>
</dbReference>
<proteinExistence type="predicted"/>
<gene>
    <name evidence="2" type="primary">yqaF</name>
    <name evidence="2" type="ORF">GCM10007096_35420</name>
</gene>
<evidence type="ECO:0000313" key="3">
    <source>
        <dbReference type="Proteomes" id="UP000656813"/>
    </source>
</evidence>
<feature type="domain" description="HTH cro/C1-type" evidence="1">
    <location>
        <begin position="6"/>
        <end position="59"/>
    </location>
</feature>